<dbReference type="Proteomes" id="UP000038802">
    <property type="component" value="Unassembled WGS sequence"/>
</dbReference>
<dbReference type="AlphaFoldDB" id="A0A0U0RV58"/>
<dbReference type="EMBL" id="CSAE01000451">
    <property type="protein sequence ID" value="COW31777.1"/>
    <property type="molecule type" value="Genomic_DNA"/>
</dbReference>
<proteinExistence type="predicted"/>
<evidence type="ECO:0000313" key="1">
    <source>
        <dbReference type="EMBL" id="COW31777.1"/>
    </source>
</evidence>
<protein>
    <submittedName>
        <fullName evidence="1">Uncharacterized protein</fullName>
    </submittedName>
</protein>
<sequence length="215" mass="23032">MAVTARSRFVPGVVAVHQIDAAGNCFDPIDGIGQRLAGRPGVAGVQAKPDSGVADDVPEPGDGVEAARHRVIAAGGVFQVDGNLGFQPVQRLAPALEALVDVVVVGDVPTVHDHRRCANVGRRSTGLLQDLARRDPHAIVRRRKVDQVGRMHVDGQGRGFQRGGVVPRLGSLPALRIAKENLHYVSAFGLRCGQRIGWADMRTNEHNPSLVRPIW</sequence>
<gene>
    <name evidence="1" type="ORF">ERS007703_03369</name>
</gene>
<name>A0A0U0RV58_MYCTX</name>
<evidence type="ECO:0000313" key="2">
    <source>
        <dbReference type="Proteomes" id="UP000038802"/>
    </source>
</evidence>
<reference evidence="2" key="1">
    <citation type="submission" date="2015-03" db="EMBL/GenBank/DDBJ databases">
        <authorList>
            <consortium name="Pathogen Informatics"/>
        </authorList>
    </citation>
    <scope>NUCLEOTIDE SEQUENCE [LARGE SCALE GENOMIC DNA]</scope>
    <source>
        <strain evidence="2">K00500041</strain>
    </source>
</reference>
<organism evidence="1 2">
    <name type="scientific">Mycobacterium tuberculosis</name>
    <dbReference type="NCBI Taxonomy" id="1773"/>
    <lineage>
        <taxon>Bacteria</taxon>
        <taxon>Bacillati</taxon>
        <taxon>Actinomycetota</taxon>
        <taxon>Actinomycetes</taxon>
        <taxon>Mycobacteriales</taxon>
        <taxon>Mycobacteriaceae</taxon>
        <taxon>Mycobacterium</taxon>
        <taxon>Mycobacterium tuberculosis complex</taxon>
    </lineage>
</organism>
<accession>A0A0U0RV58</accession>